<dbReference type="EMBL" id="VSSQ01056001">
    <property type="protein sequence ID" value="MPN09875.1"/>
    <property type="molecule type" value="Genomic_DNA"/>
</dbReference>
<organism evidence="8">
    <name type="scientific">bioreactor metagenome</name>
    <dbReference type="NCBI Taxonomy" id="1076179"/>
    <lineage>
        <taxon>unclassified sequences</taxon>
        <taxon>metagenomes</taxon>
        <taxon>ecological metagenomes</taxon>
    </lineage>
</organism>
<keyword evidence="1" id="KW-0004">4Fe-4S</keyword>
<dbReference type="Gene3D" id="1.10.1670.10">
    <property type="entry name" value="Helix-hairpin-Helix base-excision DNA repair enzymes (C-terminal)"/>
    <property type="match status" value="1"/>
</dbReference>
<dbReference type="InterPro" id="IPR003265">
    <property type="entry name" value="HhH-GPD_domain"/>
</dbReference>
<accession>A0A645F689</accession>
<dbReference type="GO" id="GO:0140078">
    <property type="term" value="F:class I DNA-(apurinic or apyrimidinic site) endonuclease activity"/>
    <property type="evidence" value="ECO:0007669"/>
    <property type="project" value="UniProtKB-EC"/>
</dbReference>
<dbReference type="AlphaFoldDB" id="A0A645F689"/>
<keyword evidence="4" id="KW-0378">Hydrolase</keyword>
<comment type="caution">
    <text evidence="8">The sequence shown here is derived from an EMBL/GenBank/DDBJ whole genome shotgun (WGS) entry which is preliminary data.</text>
</comment>
<sequence length="100" mass="11567">MSLAGVGNKTANVIRAEVFKIPEIPVDTHIERISKRLALVRKECNVGEIEKQLKKMIPDDIKIRTHHQMIRFGRYICKAKNPQCKDCQLKLICSFYKKSI</sequence>
<evidence type="ECO:0000256" key="6">
    <source>
        <dbReference type="ARBA" id="ARBA00023014"/>
    </source>
</evidence>
<evidence type="ECO:0000256" key="1">
    <source>
        <dbReference type="ARBA" id="ARBA00022485"/>
    </source>
</evidence>
<keyword evidence="5" id="KW-0408">Iron</keyword>
<keyword evidence="7" id="KW-0326">Glycosidase</keyword>
<keyword evidence="8" id="KW-0255">Endonuclease</keyword>
<evidence type="ECO:0000256" key="7">
    <source>
        <dbReference type="ARBA" id="ARBA00023295"/>
    </source>
</evidence>
<proteinExistence type="predicted"/>
<keyword evidence="2" id="KW-0479">Metal-binding</keyword>
<gene>
    <name evidence="8" type="primary">nth_43</name>
    <name evidence="8" type="ORF">SDC9_157168</name>
</gene>
<keyword evidence="8" id="KW-0456">Lyase</keyword>
<dbReference type="InterPro" id="IPR023170">
    <property type="entry name" value="HhH_base_excis_C"/>
</dbReference>
<dbReference type="PANTHER" id="PTHR10359:SF18">
    <property type="entry name" value="ENDONUCLEASE III"/>
    <property type="match status" value="1"/>
</dbReference>
<dbReference type="EC" id="4.2.99.18" evidence="8"/>
<dbReference type="GO" id="GO:0019104">
    <property type="term" value="F:DNA N-glycosylase activity"/>
    <property type="evidence" value="ECO:0007669"/>
    <property type="project" value="TreeGrafter"/>
</dbReference>
<reference evidence="8" key="1">
    <citation type="submission" date="2019-08" db="EMBL/GenBank/DDBJ databases">
        <authorList>
            <person name="Kucharzyk K."/>
            <person name="Murdoch R.W."/>
            <person name="Higgins S."/>
            <person name="Loffler F."/>
        </authorList>
    </citation>
    <scope>NUCLEOTIDE SEQUENCE</scope>
</reference>
<dbReference type="FunFam" id="1.10.1670.10:FF:000001">
    <property type="entry name" value="Endonuclease III"/>
    <property type="match status" value="1"/>
</dbReference>
<keyword evidence="8" id="KW-0540">Nuclease</keyword>
<dbReference type="PANTHER" id="PTHR10359">
    <property type="entry name" value="A/G-SPECIFIC ADENINE GLYCOSYLASE/ENDONUCLEASE III"/>
    <property type="match status" value="1"/>
</dbReference>
<evidence type="ECO:0000256" key="4">
    <source>
        <dbReference type="ARBA" id="ARBA00022801"/>
    </source>
</evidence>
<dbReference type="GO" id="GO:0006285">
    <property type="term" value="P:base-excision repair, AP site formation"/>
    <property type="evidence" value="ECO:0007669"/>
    <property type="project" value="TreeGrafter"/>
</dbReference>
<dbReference type="GO" id="GO:0051539">
    <property type="term" value="F:4 iron, 4 sulfur cluster binding"/>
    <property type="evidence" value="ECO:0007669"/>
    <property type="project" value="UniProtKB-KW"/>
</dbReference>
<name>A0A645F689_9ZZZZ</name>
<keyword evidence="3" id="KW-0227">DNA damage</keyword>
<evidence type="ECO:0000256" key="5">
    <source>
        <dbReference type="ARBA" id="ARBA00023004"/>
    </source>
</evidence>
<protein>
    <submittedName>
        <fullName evidence="8">Endonuclease III</fullName>
        <ecNumber evidence="8">4.2.99.18</ecNumber>
    </submittedName>
</protein>
<dbReference type="InterPro" id="IPR011257">
    <property type="entry name" value="DNA_glycosylase"/>
</dbReference>
<dbReference type="CDD" id="cd00056">
    <property type="entry name" value="ENDO3c"/>
    <property type="match status" value="1"/>
</dbReference>
<evidence type="ECO:0000256" key="3">
    <source>
        <dbReference type="ARBA" id="ARBA00022763"/>
    </source>
</evidence>
<keyword evidence="6" id="KW-0411">Iron-sulfur</keyword>
<dbReference type="GO" id="GO:0046872">
    <property type="term" value="F:metal ion binding"/>
    <property type="evidence" value="ECO:0007669"/>
    <property type="project" value="UniProtKB-KW"/>
</dbReference>
<dbReference type="SUPFAM" id="SSF48150">
    <property type="entry name" value="DNA-glycosylase"/>
    <property type="match status" value="1"/>
</dbReference>
<evidence type="ECO:0000313" key="8">
    <source>
        <dbReference type="EMBL" id="MPN09875.1"/>
    </source>
</evidence>
<evidence type="ECO:0000256" key="2">
    <source>
        <dbReference type="ARBA" id="ARBA00022723"/>
    </source>
</evidence>